<feature type="region of interest" description="Disordered" evidence="1">
    <location>
        <begin position="1"/>
        <end position="66"/>
    </location>
</feature>
<sequence length="187" mass="21083">MMTNNSQQHSNSEIHSWNNNNNNNQWLSSTPLGGHRKQLDSTLNNSDSGFLSGNNSHSSGSIDNRRNQFDIVSDEYSRLMGSTRPLNTPNVVHSLTDLLMNSTSPPFQKLEEQQRFSAFGVPVKTTRDSLSSNPTSNYFHRQHDTMIFNRTKPPLTTTTPTNFVSCNSSHDTVKPTTSPPIWRPYLD</sequence>
<proteinExistence type="predicted"/>
<reference evidence="2" key="1">
    <citation type="submission" date="2022-06" db="EMBL/GenBank/DDBJ databases">
        <authorList>
            <person name="Berger JAMES D."/>
            <person name="Berger JAMES D."/>
        </authorList>
    </citation>
    <scope>NUCLEOTIDE SEQUENCE [LARGE SCALE GENOMIC DNA]</scope>
</reference>
<dbReference type="AlphaFoldDB" id="A0AA85JRM2"/>
<protein>
    <submittedName>
        <fullName evidence="3">Uncharacterized protein</fullName>
    </submittedName>
</protein>
<evidence type="ECO:0000256" key="1">
    <source>
        <dbReference type="SAM" id="MobiDB-lite"/>
    </source>
</evidence>
<dbReference type="Proteomes" id="UP000050795">
    <property type="component" value="Unassembled WGS sequence"/>
</dbReference>
<evidence type="ECO:0000313" key="2">
    <source>
        <dbReference type="Proteomes" id="UP000050795"/>
    </source>
</evidence>
<name>A0AA85JRM2_TRIRE</name>
<dbReference type="WBParaSite" id="TREG1_40910.1">
    <property type="protein sequence ID" value="TREG1_40910.1"/>
    <property type="gene ID" value="TREG1_40910"/>
</dbReference>
<feature type="compositionally biased region" description="Polar residues" evidence="1">
    <location>
        <begin position="167"/>
        <end position="176"/>
    </location>
</feature>
<organism evidence="2 3">
    <name type="scientific">Trichobilharzia regenti</name>
    <name type="common">Nasal bird schistosome</name>
    <dbReference type="NCBI Taxonomy" id="157069"/>
    <lineage>
        <taxon>Eukaryota</taxon>
        <taxon>Metazoa</taxon>
        <taxon>Spiralia</taxon>
        <taxon>Lophotrochozoa</taxon>
        <taxon>Platyhelminthes</taxon>
        <taxon>Trematoda</taxon>
        <taxon>Digenea</taxon>
        <taxon>Strigeidida</taxon>
        <taxon>Schistosomatoidea</taxon>
        <taxon>Schistosomatidae</taxon>
        <taxon>Trichobilharzia</taxon>
    </lineage>
</organism>
<keyword evidence="2" id="KW-1185">Reference proteome</keyword>
<feature type="compositionally biased region" description="Pro residues" evidence="1">
    <location>
        <begin position="177"/>
        <end position="187"/>
    </location>
</feature>
<evidence type="ECO:0000313" key="3">
    <source>
        <dbReference type="WBParaSite" id="TREG1_40910.1"/>
    </source>
</evidence>
<feature type="compositionally biased region" description="Polar residues" evidence="1">
    <location>
        <begin position="40"/>
        <end position="62"/>
    </location>
</feature>
<feature type="region of interest" description="Disordered" evidence="1">
    <location>
        <begin position="167"/>
        <end position="187"/>
    </location>
</feature>
<accession>A0AA85JRM2</accession>
<feature type="compositionally biased region" description="Polar residues" evidence="1">
    <location>
        <begin position="1"/>
        <end position="17"/>
    </location>
</feature>
<reference evidence="3" key="2">
    <citation type="submission" date="2023-11" db="UniProtKB">
        <authorList>
            <consortium name="WormBaseParasite"/>
        </authorList>
    </citation>
    <scope>IDENTIFICATION</scope>
</reference>